<keyword evidence="6 10" id="KW-0689">Ribosomal protein</keyword>
<dbReference type="GO" id="GO:0005840">
    <property type="term" value="C:ribosome"/>
    <property type="evidence" value="ECO:0007669"/>
    <property type="project" value="UniProtKB-KW"/>
</dbReference>
<keyword evidence="4 10" id="KW-0699">rRNA-binding</keyword>
<dbReference type="AlphaFoldDB" id="A0A1I4LK82"/>
<sequence>MRIKKGDTVEVISGKDKGKRGEILKVIPKKDRVIVEGVNIVHRHVSPTQDMPQGGIIENEAAIHASNVQLVCPRCDEKTRAGVEYLEDGKKVRKCKKCDEDIDK</sequence>
<dbReference type="InterPro" id="IPR005825">
    <property type="entry name" value="Ribosomal_uL24_CS"/>
</dbReference>
<feature type="domain" description="KOW" evidence="12">
    <location>
        <begin position="2"/>
        <end position="29"/>
    </location>
</feature>
<dbReference type="InterPro" id="IPR008991">
    <property type="entry name" value="Translation_prot_SH3-like_sf"/>
</dbReference>
<dbReference type="InterPro" id="IPR014722">
    <property type="entry name" value="Rib_uL2_dom2"/>
</dbReference>
<keyword evidence="5 10" id="KW-0694">RNA-binding</keyword>
<dbReference type="InterPro" id="IPR041988">
    <property type="entry name" value="Ribosomal_uL24_KOW"/>
</dbReference>
<dbReference type="GO" id="GO:0019843">
    <property type="term" value="F:rRNA binding"/>
    <property type="evidence" value="ECO:0007669"/>
    <property type="project" value="UniProtKB-UniRule"/>
</dbReference>
<protein>
    <recommendedName>
        <fullName evidence="8 10">Large ribosomal subunit protein uL24</fullName>
    </recommendedName>
</protein>
<organism evidence="13 14">
    <name type="scientific">Halanaerobium salsuginis</name>
    <dbReference type="NCBI Taxonomy" id="29563"/>
    <lineage>
        <taxon>Bacteria</taxon>
        <taxon>Bacillati</taxon>
        <taxon>Bacillota</taxon>
        <taxon>Clostridia</taxon>
        <taxon>Halanaerobiales</taxon>
        <taxon>Halanaerobiaceae</taxon>
        <taxon>Halanaerobium</taxon>
    </lineage>
</organism>
<dbReference type="Gene3D" id="2.30.30.30">
    <property type="match status" value="1"/>
</dbReference>
<dbReference type="Pfam" id="PF00467">
    <property type="entry name" value="KOW"/>
    <property type="match status" value="1"/>
</dbReference>
<dbReference type="HAMAP" id="MF_01326_B">
    <property type="entry name" value="Ribosomal_uL24_B"/>
    <property type="match status" value="1"/>
</dbReference>
<dbReference type="EMBL" id="FOTI01000041">
    <property type="protein sequence ID" value="SFL91276.1"/>
    <property type="molecule type" value="Genomic_DNA"/>
</dbReference>
<evidence type="ECO:0000256" key="11">
    <source>
        <dbReference type="RuleBase" id="RU003477"/>
    </source>
</evidence>
<evidence type="ECO:0000256" key="2">
    <source>
        <dbReference type="ARBA" id="ARBA00010618"/>
    </source>
</evidence>
<dbReference type="OrthoDB" id="9807419at2"/>
<evidence type="ECO:0000256" key="9">
    <source>
        <dbReference type="ARBA" id="ARBA00058688"/>
    </source>
</evidence>
<evidence type="ECO:0000256" key="1">
    <source>
        <dbReference type="ARBA" id="ARBA00004072"/>
    </source>
</evidence>
<comment type="subunit">
    <text evidence="3 10">Part of the 50S ribosomal subunit.</text>
</comment>
<reference evidence="13 14" key="1">
    <citation type="submission" date="2016-10" db="EMBL/GenBank/DDBJ databases">
        <authorList>
            <person name="de Groot N.N."/>
        </authorList>
    </citation>
    <scope>NUCLEOTIDE SEQUENCE [LARGE SCALE GENOMIC DNA]</scope>
    <source>
        <strain evidence="13 14">ATCC 51327</strain>
    </source>
</reference>
<proteinExistence type="inferred from homology"/>
<name>A0A1I4LK82_9FIRM</name>
<dbReference type="GO" id="GO:1990904">
    <property type="term" value="C:ribonucleoprotein complex"/>
    <property type="evidence" value="ECO:0007669"/>
    <property type="project" value="UniProtKB-KW"/>
</dbReference>
<dbReference type="PANTHER" id="PTHR12903">
    <property type="entry name" value="MITOCHONDRIAL RIBOSOMAL PROTEIN L24"/>
    <property type="match status" value="1"/>
</dbReference>
<dbReference type="InterPro" id="IPR057264">
    <property type="entry name" value="Ribosomal_uL24_C"/>
</dbReference>
<evidence type="ECO:0000256" key="8">
    <source>
        <dbReference type="ARBA" id="ARBA00035206"/>
    </source>
</evidence>
<evidence type="ECO:0000256" key="4">
    <source>
        <dbReference type="ARBA" id="ARBA00022730"/>
    </source>
</evidence>
<evidence type="ECO:0000256" key="10">
    <source>
        <dbReference type="HAMAP-Rule" id="MF_01326"/>
    </source>
</evidence>
<dbReference type="InterPro" id="IPR003256">
    <property type="entry name" value="Ribosomal_uL24"/>
</dbReference>
<gene>
    <name evidence="10" type="primary">rplX</name>
    <name evidence="13" type="ORF">SAMN02983006_02344</name>
</gene>
<keyword evidence="14" id="KW-1185">Reference proteome</keyword>
<dbReference type="RefSeq" id="WP_089862371.1">
    <property type="nucleotide sequence ID" value="NZ_FOTI01000041.1"/>
</dbReference>
<dbReference type="SUPFAM" id="SSF50104">
    <property type="entry name" value="Translation proteins SH3-like domain"/>
    <property type="match status" value="1"/>
</dbReference>
<dbReference type="CDD" id="cd06089">
    <property type="entry name" value="KOW_RPL26"/>
    <property type="match status" value="1"/>
</dbReference>
<evidence type="ECO:0000313" key="14">
    <source>
        <dbReference type="Proteomes" id="UP000199006"/>
    </source>
</evidence>
<evidence type="ECO:0000313" key="13">
    <source>
        <dbReference type="EMBL" id="SFL91276.1"/>
    </source>
</evidence>
<evidence type="ECO:0000256" key="3">
    <source>
        <dbReference type="ARBA" id="ARBA00011838"/>
    </source>
</evidence>
<dbReference type="GO" id="GO:0006412">
    <property type="term" value="P:translation"/>
    <property type="evidence" value="ECO:0007669"/>
    <property type="project" value="UniProtKB-UniRule"/>
</dbReference>
<accession>A0A1I4LK82</accession>
<dbReference type="InterPro" id="IPR005824">
    <property type="entry name" value="KOW"/>
</dbReference>
<dbReference type="Proteomes" id="UP000199006">
    <property type="component" value="Unassembled WGS sequence"/>
</dbReference>
<evidence type="ECO:0000256" key="7">
    <source>
        <dbReference type="ARBA" id="ARBA00023274"/>
    </source>
</evidence>
<dbReference type="NCBIfam" id="TIGR01079">
    <property type="entry name" value="rplX_bact"/>
    <property type="match status" value="1"/>
</dbReference>
<dbReference type="SMART" id="SM00739">
    <property type="entry name" value="KOW"/>
    <property type="match status" value="1"/>
</dbReference>
<evidence type="ECO:0000256" key="6">
    <source>
        <dbReference type="ARBA" id="ARBA00022980"/>
    </source>
</evidence>
<dbReference type="GO" id="GO:0003735">
    <property type="term" value="F:structural constituent of ribosome"/>
    <property type="evidence" value="ECO:0007669"/>
    <property type="project" value="InterPro"/>
</dbReference>
<evidence type="ECO:0000259" key="12">
    <source>
        <dbReference type="SMART" id="SM00739"/>
    </source>
</evidence>
<dbReference type="FunFam" id="2.30.30.30:FF:000004">
    <property type="entry name" value="50S ribosomal protein L24"/>
    <property type="match status" value="1"/>
</dbReference>
<dbReference type="Pfam" id="PF17136">
    <property type="entry name" value="ribosomal_L24"/>
    <property type="match status" value="1"/>
</dbReference>
<dbReference type="PROSITE" id="PS01108">
    <property type="entry name" value="RIBOSOMAL_L24"/>
    <property type="match status" value="1"/>
</dbReference>
<dbReference type="STRING" id="29563.SAMN02983006_02344"/>
<evidence type="ECO:0000256" key="5">
    <source>
        <dbReference type="ARBA" id="ARBA00022884"/>
    </source>
</evidence>
<keyword evidence="7 10" id="KW-0687">Ribonucleoprotein</keyword>
<comment type="similarity">
    <text evidence="2 10 11">Belongs to the universal ribosomal protein uL24 family.</text>
</comment>
<comment type="function">
    <text evidence="9 10">One of the proteins that surrounds the polypeptide exit tunnel on the outside of the subunit.</text>
</comment>
<comment type="function">
    <text evidence="1 10">One of two assembly initiator proteins, it binds directly to the 5'-end of the 23S rRNA, where it nucleates assembly of the 50S subunit.</text>
</comment>